<feature type="region of interest" description="Disordered" evidence="1">
    <location>
        <begin position="1"/>
        <end position="49"/>
    </location>
</feature>
<evidence type="ECO:0000313" key="3">
    <source>
        <dbReference type="Proteomes" id="UP000314294"/>
    </source>
</evidence>
<dbReference type="Proteomes" id="UP000314294">
    <property type="component" value="Unassembled WGS sequence"/>
</dbReference>
<gene>
    <name evidence="2" type="ORF">EYF80_011248</name>
</gene>
<evidence type="ECO:0000256" key="1">
    <source>
        <dbReference type="SAM" id="MobiDB-lite"/>
    </source>
</evidence>
<dbReference type="AlphaFoldDB" id="A0A4Z2IKX4"/>
<sequence>MENTSDNSVDPGVPRRAQGAVKPTASGARGPPPPDDGGEVAGHGEAAPPLIKRDLSKIAALRSGPTGAPLIRGQTLGIVSASAAVDPGGRVRPSETTALIVRDGARVHRGSGPGGERQMKKDLTEKEEGAYIKEEKLFRKPITDPPPHWFHHLRHDCYSLIRPAELPYSASPRQPDICRRCVGAPRDASGHLWALFAVCGWDS</sequence>
<protein>
    <submittedName>
        <fullName evidence="2">Uncharacterized protein</fullName>
    </submittedName>
</protein>
<dbReference type="EMBL" id="SRLO01000073">
    <property type="protein sequence ID" value="TNN78465.1"/>
    <property type="molecule type" value="Genomic_DNA"/>
</dbReference>
<organism evidence="2 3">
    <name type="scientific">Liparis tanakae</name>
    <name type="common">Tanaka's snailfish</name>
    <dbReference type="NCBI Taxonomy" id="230148"/>
    <lineage>
        <taxon>Eukaryota</taxon>
        <taxon>Metazoa</taxon>
        <taxon>Chordata</taxon>
        <taxon>Craniata</taxon>
        <taxon>Vertebrata</taxon>
        <taxon>Euteleostomi</taxon>
        <taxon>Actinopterygii</taxon>
        <taxon>Neopterygii</taxon>
        <taxon>Teleostei</taxon>
        <taxon>Neoteleostei</taxon>
        <taxon>Acanthomorphata</taxon>
        <taxon>Eupercaria</taxon>
        <taxon>Perciformes</taxon>
        <taxon>Cottioidei</taxon>
        <taxon>Cottales</taxon>
        <taxon>Liparidae</taxon>
        <taxon>Liparis</taxon>
    </lineage>
</organism>
<proteinExistence type="predicted"/>
<keyword evidence="3" id="KW-1185">Reference proteome</keyword>
<accession>A0A4Z2IKX4</accession>
<name>A0A4Z2IKX4_9TELE</name>
<reference evidence="2 3" key="1">
    <citation type="submission" date="2019-03" db="EMBL/GenBank/DDBJ databases">
        <title>First draft genome of Liparis tanakae, snailfish: a comprehensive survey of snailfish specific genes.</title>
        <authorList>
            <person name="Kim W."/>
            <person name="Song I."/>
            <person name="Jeong J.-H."/>
            <person name="Kim D."/>
            <person name="Kim S."/>
            <person name="Ryu S."/>
            <person name="Song J.Y."/>
            <person name="Lee S.K."/>
        </authorList>
    </citation>
    <scope>NUCLEOTIDE SEQUENCE [LARGE SCALE GENOMIC DNA]</scope>
    <source>
        <tissue evidence="2">Muscle</tissue>
    </source>
</reference>
<comment type="caution">
    <text evidence="2">The sequence shown here is derived from an EMBL/GenBank/DDBJ whole genome shotgun (WGS) entry which is preliminary data.</text>
</comment>
<evidence type="ECO:0000313" key="2">
    <source>
        <dbReference type="EMBL" id="TNN78465.1"/>
    </source>
</evidence>